<accession>A0AA94HSY6</accession>
<evidence type="ECO:0000313" key="1">
    <source>
        <dbReference type="EMBL" id="SFW49472.1"/>
    </source>
</evidence>
<sequence length="135" mass="15563">MFEHPELRYVTDAKGNVEAVQLSYKLWEQIEPKIRSHISCQPADKPLVQAEAPLKGFEQLLQYWDFKYPYTPDVACPHCGAKTDDWRTDPAQPFLLTNANIGGLLVFLCKCCRTTIRKKHFHKHVAVEHTTPRAE</sequence>
<organism evidence="1 2">
    <name type="scientific">Desulfovibrio desulfuricans</name>
    <dbReference type="NCBI Taxonomy" id="876"/>
    <lineage>
        <taxon>Bacteria</taxon>
        <taxon>Pseudomonadati</taxon>
        <taxon>Thermodesulfobacteriota</taxon>
        <taxon>Desulfovibrionia</taxon>
        <taxon>Desulfovibrionales</taxon>
        <taxon>Desulfovibrionaceae</taxon>
        <taxon>Desulfovibrio</taxon>
    </lineage>
</organism>
<evidence type="ECO:0000313" key="2">
    <source>
        <dbReference type="Proteomes" id="UP000182680"/>
    </source>
</evidence>
<protein>
    <submittedName>
        <fullName evidence="1">Uncharacterized protein</fullName>
    </submittedName>
</protein>
<reference evidence="2" key="1">
    <citation type="submission" date="2016-11" db="EMBL/GenBank/DDBJ databases">
        <authorList>
            <person name="Jaros S."/>
            <person name="Januszkiewicz K."/>
            <person name="Wedrychowicz H."/>
        </authorList>
    </citation>
    <scope>NUCLEOTIDE SEQUENCE [LARGE SCALE GENOMIC DNA]</scope>
    <source>
        <strain evidence="2">DSM 7057</strain>
    </source>
</reference>
<dbReference type="OMA" id="LLQYWDF"/>
<dbReference type="AlphaFoldDB" id="A0AA94HSY6"/>
<dbReference type="RefSeq" id="WP_012623668.1">
    <property type="nucleotide sequence ID" value="NZ_FPIW01000024.1"/>
</dbReference>
<gene>
    <name evidence="1" type="ORF">SAMN02910291_01549</name>
</gene>
<proteinExistence type="predicted"/>
<name>A0AA94HSY6_DESDE</name>
<comment type="caution">
    <text evidence="1">The sequence shown here is derived from an EMBL/GenBank/DDBJ whole genome shotgun (WGS) entry which is preliminary data.</text>
</comment>
<dbReference type="Proteomes" id="UP000182680">
    <property type="component" value="Unassembled WGS sequence"/>
</dbReference>
<dbReference type="EMBL" id="FPIW01000024">
    <property type="protein sequence ID" value="SFW49472.1"/>
    <property type="molecule type" value="Genomic_DNA"/>
</dbReference>